<protein>
    <submittedName>
        <fullName evidence="1">Uncharacterized protein</fullName>
    </submittedName>
</protein>
<reference evidence="1" key="1">
    <citation type="submission" date="2018-06" db="EMBL/GenBank/DDBJ databases">
        <authorList>
            <person name="Zhirakovskaya E."/>
        </authorList>
    </citation>
    <scope>NUCLEOTIDE SEQUENCE</scope>
</reference>
<gene>
    <name evidence="1" type="ORF">MNBD_BACTEROID03-2066</name>
</gene>
<proteinExistence type="predicted"/>
<sequence length="125" mass="14117">MRVFRSKVVLMAVFTGLAFTSCKEKNESTEKTQSETKEVLADAKAEISSDVKLDVTDYFSGPNYMKVVMAENNGLNLSEEQKKVFKAWSTENHPKIKDKMKAVSLLEQEIRSLSSVHDKNHSCLI</sequence>
<dbReference type="EMBL" id="UOEL01000141">
    <property type="protein sequence ID" value="VAW17074.1"/>
    <property type="molecule type" value="Genomic_DNA"/>
</dbReference>
<accession>A0A3B0U8J2</accession>
<dbReference type="PROSITE" id="PS51257">
    <property type="entry name" value="PROKAR_LIPOPROTEIN"/>
    <property type="match status" value="1"/>
</dbReference>
<name>A0A3B0U8J2_9ZZZZ</name>
<organism evidence="1">
    <name type="scientific">hydrothermal vent metagenome</name>
    <dbReference type="NCBI Taxonomy" id="652676"/>
    <lineage>
        <taxon>unclassified sequences</taxon>
        <taxon>metagenomes</taxon>
        <taxon>ecological metagenomes</taxon>
    </lineage>
</organism>
<dbReference type="AlphaFoldDB" id="A0A3B0U8J2"/>
<evidence type="ECO:0000313" key="1">
    <source>
        <dbReference type="EMBL" id="VAW17074.1"/>
    </source>
</evidence>